<dbReference type="InterPro" id="IPR036894">
    <property type="entry name" value="YbaB-like_sf"/>
</dbReference>
<dbReference type="Proteomes" id="UP000182491">
    <property type="component" value="Unassembled WGS sequence"/>
</dbReference>
<keyword evidence="3" id="KW-0175">Coiled coil</keyword>
<name>A0A1I7GCS8_9BACT</name>
<dbReference type="OrthoDB" id="9808738at2"/>
<dbReference type="InterPro" id="IPR004401">
    <property type="entry name" value="YbaB/EbfC"/>
</dbReference>
<evidence type="ECO:0000256" key="3">
    <source>
        <dbReference type="SAM" id="Coils"/>
    </source>
</evidence>
<evidence type="ECO:0000256" key="1">
    <source>
        <dbReference type="ARBA" id="ARBA00023125"/>
    </source>
</evidence>
<accession>A0A1I7GCS8</accession>
<comment type="subunit">
    <text evidence="2">Homodimer.</text>
</comment>
<dbReference type="Pfam" id="PF02575">
    <property type="entry name" value="YbaB_DNA_bd"/>
    <property type="match status" value="1"/>
</dbReference>
<dbReference type="PANTHER" id="PTHR33449">
    <property type="entry name" value="NUCLEOID-ASSOCIATED PROTEIN YBAB"/>
    <property type="match status" value="1"/>
</dbReference>
<dbReference type="GO" id="GO:0043590">
    <property type="term" value="C:bacterial nucleoid"/>
    <property type="evidence" value="ECO:0007669"/>
    <property type="project" value="UniProtKB-UniRule"/>
</dbReference>
<dbReference type="SUPFAM" id="SSF82607">
    <property type="entry name" value="YbaB-like"/>
    <property type="match status" value="1"/>
</dbReference>
<reference evidence="5" key="1">
    <citation type="submission" date="2016-10" db="EMBL/GenBank/DDBJ databases">
        <authorList>
            <person name="Varghese N."/>
        </authorList>
    </citation>
    <scope>NUCLEOTIDE SEQUENCE [LARGE SCALE GENOMIC DNA]</scope>
    <source>
        <strain evidence="5">DSM 18820</strain>
    </source>
</reference>
<proteinExistence type="inferred from homology"/>
<protein>
    <recommendedName>
        <fullName evidence="2">Nucleoid-associated protein SAMN04487941_0906</fullName>
    </recommendedName>
</protein>
<evidence type="ECO:0000256" key="2">
    <source>
        <dbReference type="HAMAP-Rule" id="MF_00274"/>
    </source>
</evidence>
<dbReference type="STRING" id="388950.GCA_001611675_00005"/>
<evidence type="ECO:0000313" key="4">
    <source>
        <dbReference type="EMBL" id="SFU46056.1"/>
    </source>
</evidence>
<dbReference type="NCBIfam" id="TIGR00103">
    <property type="entry name" value="DNA_YbaB_EbfC"/>
    <property type="match status" value="1"/>
</dbReference>
<dbReference type="RefSeq" id="WP_068836258.1">
    <property type="nucleotide sequence ID" value="NZ_BMXC01000001.1"/>
</dbReference>
<dbReference type="Gene3D" id="3.30.1310.10">
    <property type="entry name" value="Nucleoid-associated protein YbaB-like domain"/>
    <property type="match status" value="1"/>
</dbReference>
<dbReference type="PANTHER" id="PTHR33449:SF1">
    <property type="entry name" value="NUCLEOID-ASSOCIATED PROTEIN YBAB"/>
    <property type="match status" value="1"/>
</dbReference>
<keyword evidence="1 2" id="KW-0238">DNA-binding</keyword>
<sequence>MFDMMGMMGKMKEVQAKMKEAQEKLKDITVTAESGAGLVKATVNGQRQLLKIEIDETIMNVSDREMVNDLVVAAVNNAMLTAGEQAQEQMRKSTEGLIPNIPGLDLGGFGL</sequence>
<dbReference type="HAMAP" id="MF_00274">
    <property type="entry name" value="DNA_YbaB_EbfC"/>
    <property type="match status" value="1"/>
</dbReference>
<comment type="subcellular location">
    <subcellularLocation>
        <location evidence="2">Cytoplasm</location>
        <location evidence="2">Nucleoid</location>
    </subcellularLocation>
</comment>
<keyword evidence="5" id="KW-1185">Reference proteome</keyword>
<comment type="similarity">
    <text evidence="2">Belongs to the YbaB/EbfC family.</text>
</comment>
<dbReference type="GO" id="GO:0003677">
    <property type="term" value="F:DNA binding"/>
    <property type="evidence" value="ECO:0007669"/>
    <property type="project" value="UniProtKB-UniRule"/>
</dbReference>
<feature type="coiled-coil region" evidence="3">
    <location>
        <begin position="4"/>
        <end position="31"/>
    </location>
</feature>
<organism evidence="4 5">
    <name type="scientific">Pontibacter akesuensis</name>
    <dbReference type="NCBI Taxonomy" id="388950"/>
    <lineage>
        <taxon>Bacteria</taxon>
        <taxon>Pseudomonadati</taxon>
        <taxon>Bacteroidota</taxon>
        <taxon>Cytophagia</taxon>
        <taxon>Cytophagales</taxon>
        <taxon>Hymenobacteraceae</taxon>
        <taxon>Pontibacter</taxon>
    </lineage>
</organism>
<gene>
    <name evidence="4" type="ORF">SAMN04487941_0906</name>
</gene>
<dbReference type="GO" id="GO:0005829">
    <property type="term" value="C:cytosol"/>
    <property type="evidence" value="ECO:0007669"/>
    <property type="project" value="TreeGrafter"/>
</dbReference>
<dbReference type="PIRSF" id="PIRSF004555">
    <property type="entry name" value="UCP004555"/>
    <property type="match status" value="1"/>
</dbReference>
<dbReference type="EMBL" id="FPCA01000001">
    <property type="protein sequence ID" value="SFU46056.1"/>
    <property type="molecule type" value="Genomic_DNA"/>
</dbReference>
<evidence type="ECO:0000313" key="5">
    <source>
        <dbReference type="Proteomes" id="UP000182491"/>
    </source>
</evidence>
<keyword evidence="2" id="KW-0963">Cytoplasm</keyword>
<dbReference type="AlphaFoldDB" id="A0A1I7GCS8"/>
<comment type="function">
    <text evidence="2">Binds to DNA and alters its conformation. May be involved in regulation of gene expression, nucleoid organization and DNA protection.</text>
</comment>